<reference evidence="18" key="1">
    <citation type="submission" date="2015-10" db="EMBL/GenBank/DDBJ databases">
        <authorList>
            <person name="Devillers H."/>
        </authorList>
    </citation>
    <scope>NUCLEOTIDE SEQUENCE [LARGE SCALE GENOMIC DNA]</scope>
</reference>
<comment type="pathway">
    <text evidence="15">Steroid biosynthesis; zymosterol biosynthesis; zymosterol from lanosterol: step 2/6.</text>
</comment>
<evidence type="ECO:0000256" key="16">
    <source>
        <dbReference type="RuleBase" id="RU369120"/>
    </source>
</evidence>
<feature type="transmembrane region" description="Helical" evidence="16">
    <location>
        <begin position="311"/>
        <end position="330"/>
    </location>
</feature>
<dbReference type="GO" id="GO:0005789">
    <property type="term" value="C:endoplasmic reticulum membrane"/>
    <property type="evidence" value="ECO:0007669"/>
    <property type="project" value="TreeGrafter"/>
</dbReference>
<dbReference type="PANTHER" id="PTHR21257:SF52">
    <property type="entry name" value="DELTA(14)-STEROL REDUCTASE TM7SF2"/>
    <property type="match status" value="1"/>
</dbReference>
<keyword evidence="3 16" id="KW-0444">Lipid biosynthesis</keyword>
<evidence type="ECO:0000256" key="1">
    <source>
        <dbReference type="ARBA" id="ARBA00004141"/>
    </source>
</evidence>
<evidence type="ECO:0000256" key="14">
    <source>
        <dbReference type="ARBA" id="ARBA00052254"/>
    </source>
</evidence>
<keyword evidence="6 16" id="KW-0752">Steroid biosynthesis</keyword>
<evidence type="ECO:0000256" key="15">
    <source>
        <dbReference type="ARBA" id="ARBA00060638"/>
    </source>
</evidence>
<dbReference type="PROSITE" id="PS01017">
    <property type="entry name" value="STEROL_REDUCT_1"/>
    <property type="match status" value="1"/>
</dbReference>
<evidence type="ECO:0000256" key="2">
    <source>
        <dbReference type="ARBA" id="ARBA00005402"/>
    </source>
</evidence>
<comment type="catalytic activity">
    <reaction evidence="14">
        <text>4,4-dimethyl-5alpha-cholesta-8,24-dien-3beta-ol + NADP(+) = 4,4-dimethyl-5alpha-cholesta-8,14,24-trien-3beta-ol + NADPH + H(+)</text>
        <dbReference type="Rhea" id="RHEA:18561"/>
        <dbReference type="ChEBI" id="CHEBI:15378"/>
        <dbReference type="ChEBI" id="CHEBI:17813"/>
        <dbReference type="ChEBI" id="CHEBI:18364"/>
        <dbReference type="ChEBI" id="CHEBI:57783"/>
        <dbReference type="ChEBI" id="CHEBI:58349"/>
        <dbReference type="EC" id="1.3.1.70"/>
    </reaction>
    <physiologicalReaction direction="right-to-left" evidence="14">
        <dbReference type="Rhea" id="RHEA:18563"/>
    </physiologicalReaction>
</comment>
<keyword evidence="5" id="KW-0521">NADP</keyword>
<evidence type="ECO:0000256" key="9">
    <source>
        <dbReference type="ARBA" id="ARBA00023011"/>
    </source>
</evidence>
<keyword evidence="9 16" id="KW-0756">Sterol biosynthesis</keyword>
<dbReference type="EMBL" id="LN890565">
    <property type="protein sequence ID" value="CUS21654.1"/>
    <property type="molecule type" value="Genomic_DNA"/>
</dbReference>
<evidence type="ECO:0000256" key="3">
    <source>
        <dbReference type="ARBA" id="ARBA00022516"/>
    </source>
</evidence>
<protein>
    <recommendedName>
        <fullName evidence="16">Delta(14)-sterol reductase</fullName>
    </recommendedName>
    <alternativeName>
        <fullName evidence="16">C-14 sterol reductase</fullName>
    </alternativeName>
    <alternativeName>
        <fullName evidence="16">Sterol C14-reductase</fullName>
    </alternativeName>
</protein>
<evidence type="ECO:0000313" key="18">
    <source>
        <dbReference type="Proteomes" id="UP000236544"/>
    </source>
</evidence>
<feature type="transmembrane region" description="Helical" evidence="16">
    <location>
        <begin position="113"/>
        <end position="130"/>
    </location>
</feature>
<keyword evidence="18" id="KW-1185">Reference proteome</keyword>
<feature type="transmembrane region" description="Helical" evidence="16">
    <location>
        <begin position="377"/>
        <end position="402"/>
    </location>
</feature>
<dbReference type="AlphaFoldDB" id="A0A0P1KPC2"/>
<keyword evidence="12 16" id="KW-1207">Sterol metabolism</keyword>
<dbReference type="GO" id="GO:0006696">
    <property type="term" value="P:ergosterol biosynthetic process"/>
    <property type="evidence" value="ECO:0007669"/>
    <property type="project" value="TreeGrafter"/>
</dbReference>
<gene>
    <name evidence="17" type="ORF">LAQU0_S03e07624g</name>
</gene>
<dbReference type="PANTHER" id="PTHR21257">
    <property type="entry name" value="DELTA(14)-STEROL REDUCTASE"/>
    <property type="match status" value="1"/>
</dbReference>
<evidence type="ECO:0000256" key="4">
    <source>
        <dbReference type="ARBA" id="ARBA00022692"/>
    </source>
</evidence>
<keyword evidence="13 16" id="KW-0753">Steroid metabolism</keyword>
<dbReference type="Gene3D" id="1.20.120.1630">
    <property type="match status" value="1"/>
</dbReference>
<dbReference type="InterPro" id="IPR018083">
    <property type="entry name" value="Sterol_reductase_CS"/>
</dbReference>
<keyword evidence="11 16" id="KW-0472">Membrane</keyword>
<feature type="transmembrane region" description="Helical" evidence="16">
    <location>
        <begin position="224"/>
        <end position="240"/>
    </location>
</feature>
<feature type="transmembrane region" description="Helical" evidence="16">
    <location>
        <begin position="245"/>
        <end position="261"/>
    </location>
</feature>
<feature type="transmembrane region" description="Helical" evidence="16">
    <location>
        <begin position="281"/>
        <end position="299"/>
    </location>
</feature>
<evidence type="ECO:0000313" key="17">
    <source>
        <dbReference type="EMBL" id="CUS21654.1"/>
    </source>
</evidence>
<feature type="transmembrane region" description="Helical" evidence="16">
    <location>
        <begin position="20"/>
        <end position="37"/>
    </location>
</feature>
<name>A0A0P1KPC2_9SACH</name>
<dbReference type="Proteomes" id="UP000236544">
    <property type="component" value="Unassembled WGS sequence"/>
</dbReference>
<evidence type="ECO:0000256" key="13">
    <source>
        <dbReference type="ARBA" id="ARBA00023221"/>
    </source>
</evidence>
<proteinExistence type="inferred from homology"/>
<organism evidence="17 18">
    <name type="scientific">Lachancea quebecensis</name>
    <dbReference type="NCBI Taxonomy" id="1654605"/>
    <lineage>
        <taxon>Eukaryota</taxon>
        <taxon>Fungi</taxon>
        <taxon>Dikarya</taxon>
        <taxon>Ascomycota</taxon>
        <taxon>Saccharomycotina</taxon>
        <taxon>Saccharomycetes</taxon>
        <taxon>Saccharomycetales</taxon>
        <taxon>Saccharomycetaceae</taxon>
        <taxon>Lachancea</taxon>
    </lineage>
</organism>
<dbReference type="InterPro" id="IPR001171">
    <property type="entry name" value="ERG24_DHCR-like"/>
</dbReference>
<keyword evidence="10 16" id="KW-0443">Lipid metabolism</keyword>
<evidence type="ECO:0000256" key="7">
    <source>
        <dbReference type="ARBA" id="ARBA00022989"/>
    </source>
</evidence>
<evidence type="ECO:0000256" key="10">
    <source>
        <dbReference type="ARBA" id="ARBA00023098"/>
    </source>
</evidence>
<dbReference type="FunFam" id="1.20.120.1630:FF:000009">
    <property type="entry name" value="C-14 sterol reductase"/>
    <property type="match status" value="1"/>
</dbReference>
<sequence length="440" mass="50608">MAKSNVLLNPRTTNYEFSGIPGALGITFGLPLVCVVLNQMIRPDYHITGFFSNFDVAELWNHIKPLKWYMTNRELWTYYLSWFGSLAILDVVLPGPVMDGVELRDGTKLRYKINGIALCSLLSTVLAVRWKLTGGQLPELQYLYEHQTDFCIIVVIFSFFMSVFLYMVSFLPLTGENGNGTKERILSVNGNTGNVIYDWFIGRELNPRLGPLDLKMFCELRPGLLLWCLINISCLHHYYLETGKINNAILFVTLAQGFYVFDGVLNEEGVLTMMDITTDGFGYMLAFGDLALVPFTYTLQARYLTVSPITLTNGYLAFLVGTMALGYYIFHSANKQKSDFRHGKLPHLESLDTKRGTKLLCDGWWGMSQHMNYFGDWLISLSWCLATGFQTPLTYYYSLYFATLLIHRQQRDEHLCKIKYGDDWKRYEEKVPYKIIPYVY</sequence>
<keyword evidence="7 16" id="KW-1133">Transmembrane helix</keyword>
<evidence type="ECO:0000256" key="8">
    <source>
        <dbReference type="ARBA" id="ARBA00023002"/>
    </source>
</evidence>
<feature type="transmembrane region" description="Helical" evidence="16">
    <location>
        <begin position="75"/>
        <end position="93"/>
    </location>
</feature>
<keyword evidence="4 16" id="KW-0812">Transmembrane</keyword>
<dbReference type="Pfam" id="PF01222">
    <property type="entry name" value="ERG4_ERG24"/>
    <property type="match status" value="1"/>
</dbReference>
<dbReference type="PROSITE" id="PS01018">
    <property type="entry name" value="STEROL_REDUCT_2"/>
    <property type="match status" value="1"/>
</dbReference>
<dbReference type="OrthoDB" id="10262235at2759"/>
<comment type="subcellular location">
    <subcellularLocation>
        <location evidence="1">Membrane</location>
        <topology evidence="1">Multi-pass membrane protein</topology>
    </subcellularLocation>
</comment>
<accession>A0A0P1KPC2</accession>
<evidence type="ECO:0000256" key="6">
    <source>
        <dbReference type="ARBA" id="ARBA00022955"/>
    </source>
</evidence>
<evidence type="ECO:0000256" key="11">
    <source>
        <dbReference type="ARBA" id="ARBA00023136"/>
    </source>
</evidence>
<dbReference type="GO" id="GO:0050613">
    <property type="term" value="F:Delta14-sterol reductase activity"/>
    <property type="evidence" value="ECO:0007669"/>
    <property type="project" value="UniProtKB-EC"/>
</dbReference>
<keyword evidence="8 16" id="KW-0560">Oxidoreductase</keyword>
<feature type="transmembrane region" description="Helical" evidence="16">
    <location>
        <begin position="150"/>
        <end position="171"/>
    </location>
</feature>
<evidence type="ECO:0000256" key="12">
    <source>
        <dbReference type="ARBA" id="ARBA00023166"/>
    </source>
</evidence>
<comment type="similarity">
    <text evidence="2 16">Belongs to the ERG4/ERG24 family.</text>
</comment>
<evidence type="ECO:0000256" key="5">
    <source>
        <dbReference type="ARBA" id="ARBA00022857"/>
    </source>
</evidence>